<comment type="caution">
    <text evidence="2">The sequence shown here is derived from an EMBL/GenBank/DDBJ whole genome shotgun (WGS) entry which is preliminary data.</text>
</comment>
<sequence>MKPILSPRQFAHPRHLPVELLQRRPSHFIPPPPSPLKFTDTSTLPSGVCKKSRSPEVIPPPLHSLSEMVRTSLTELAQSGDCGIMVLSFAQHLMLDIPFIPGCEYANMPKKRREFANGLWKVKDDKA</sequence>
<dbReference type="EMBL" id="CAMAPF010001104">
    <property type="protein sequence ID" value="CAH9146461.1"/>
    <property type="molecule type" value="Genomic_DNA"/>
</dbReference>
<dbReference type="Proteomes" id="UP001152523">
    <property type="component" value="Unassembled WGS sequence"/>
</dbReference>
<reference evidence="2" key="1">
    <citation type="submission" date="2022-07" db="EMBL/GenBank/DDBJ databases">
        <authorList>
            <person name="Macas J."/>
            <person name="Novak P."/>
            <person name="Neumann P."/>
        </authorList>
    </citation>
    <scope>NUCLEOTIDE SEQUENCE</scope>
</reference>
<evidence type="ECO:0008006" key="4">
    <source>
        <dbReference type="Google" id="ProtNLM"/>
    </source>
</evidence>
<organism evidence="2 3">
    <name type="scientific">Cuscuta epithymum</name>
    <dbReference type="NCBI Taxonomy" id="186058"/>
    <lineage>
        <taxon>Eukaryota</taxon>
        <taxon>Viridiplantae</taxon>
        <taxon>Streptophyta</taxon>
        <taxon>Embryophyta</taxon>
        <taxon>Tracheophyta</taxon>
        <taxon>Spermatophyta</taxon>
        <taxon>Magnoliopsida</taxon>
        <taxon>eudicotyledons</taxon>
        <taxon>Gunneridae</taxon>
        <taxon>Pentapetalae</taxon>
        <taxon>asterids</taxon>
        <taxon>lamiids</taxon>
        <taxon>Solanales</taxon>
        <taxon>Convolvulaceae</taxon>
        <taxon>Cuscuteae</taxon>
        <taxon>Cuscuta</taxon>
        <taxon>Cuscuta subgen. Cuscuta</taxon>
    </lineage>
</organism>
<accession>A0AAV0GEV8</accession>
<evidence type="ECO:0000313" key="2">
    <source>
        <dbReference type="EMBL" id="CAH9146461.1"/>
    </source>
</evidence>
<proteinExistence type="predicted"/>
<evidence type="ECO:0000256" key="1">
    <source>
        <dbReference type="SAM" id="MobiDB-lite"/>
    </source>
</evidence>
<protein>
    <recommendedName>
        <fullName evidence="4">Ubiquitin-like protease family profile domain-containing protein</fullName>
    </recommendedName>
</protein>
<keyword evidence="3" id="KW-1185">Reference proteome</keyword>
<gene>
    <name evidence="2" type="ORF">CEPIT_LOCUS43009</name>
</gene>
<dbReference type="AlphaFoldDB" id="A0AAV0GEV8"/>
<feature type="region of interest" description="Disordered" evidence="1">
    <location>
        <begin position="29"/>
        <end position="61"/>
    </location>
</feature>
<name>A0AAV0GEV8_9ASTE</name>
<evidence type="ECO:0000313" key="3">
    <source>
        <dbReference type="Proteomes" id="UP001152523"/>
    </source>
</evidence>